<gene>
    <name evidence="3" type="primary">AVEN_121919_1</name>
    <name evidence="3" type="ORF">NPIL_151921</name>
</gene>
<feature type="compositionally biased region" description="Basic and acidic residues" evidence="1">
    <location>
        <begin position="83"/>
        <end position="98"/>
    </location>
</feature>
<sequence>MTVNFAFDLEDEDFFKDTFLSISENDLLNYDISNSQKSSDNNEINNAQTLPQVVDNGSENSSSSNRNIQDINKKNSLSPLRSNMEERVASNIKKKSECYDVSDPNQDTTTDKTSKINSRFIPGFTPKAKKRKLPGPAGFFPTCSDQQFPPNDCELLNTKSSDSEIEIQNITNSQFSADDLLLPSWQNLQADVSSYQNLLSVAKYYSIRRVLHETSKKKLPKHIVVPVLCVLIKKFDSEESTLVFIDDTGEIPGKVDKEVLDLYKNLFKDGTALILKKVTCLCNIILLKKQSIVSIYFEDGSVTHIQDLNSVLDKEPLKPMNCECPGTPKEQTNEKFAVFKTCNSSLISSKKSHISESITCKAKNKVVPKQVCVNPPNSKVISCYSKENGEFSSLATVNSNKTVLNILEAMLDNSNNDSNSVNNFSSGICKREDTLKTLNMSSVSKSTAILHSSRNHNLSSKMANMEQNSSNSLQQIKSASNIISTSYVKTSREEESFGGDNVMDEFDELLCSLDEKSFMEEM</sequence>
<feature type="domain" description="Homologous recombination OB-fold protein OB-fold" evidence="2">
    <location>
        <begin position="225"/>
        <end position="283"/>
    </location>
</feature>
<dbReference type="Proteomes" id="UP000887013">
    <property type="component" value="Unassembled WGS sequence"/>
</dbReference>
<dbReference type="AlphaFoldDB" id="A0A8X6P7M4"/>
<reference evidence="3" key="1">
    <citation type="submission" date="2020-08" db="EMBL/GenBank/DDBJ databases">
        <title>Multicomponent nature underlies the extraordinary mechanical properties of spider dragline silk.</title>
        <authorList>
            <person name="Kono N."/>
            <person name="Nakamura H."/>
            <person name="Mori M."/>
            <person name="Yoshida Y."/>
            <person name="Ohtoshi R."/>
            <person name="Malay A.D."/>
            <person name="Moran D.A.P."/>
            <person name="Tomita M."/>
            <person name="Numata K."/>
            <person name="Arakawa K."/>
        </authorList>
    </citation>
    <scope>NUCLEOTIDE SEQUENCE</scope>
</reference>
<feature type="compositionally biased region" description="Low complexity" evidence="1">
    <location>
        <begin position="56"/>
        <end position="67"/>
    </location>
</feature>
<keyword evidence="4" id="KW-1185">Reference proteome</keyword>
<evidence type="ECO:0000259" key="2">
    <source>
        <dbReference type="Pfam" id="PF15072"/>
    </source>
</evidence>
<evidence type="ECO:0000313" key="4">
    <source>
        <dbReference type="Proteomes" id="UP000887013"/>
    </source>
</evidence>
<dbReference type="OrthoDB" id="21443at2759"/>
<comment type="caution">
    <text evidence="3">The sequence shown here is derived from an EMBL/GenBank/DDBJ whole genome shotgun (WGS) entry which is preliminary data.</text>
</comment>
<organism evidence="3 4">
    <name type="scientific">Nephila pilipes</name>
    <name type="common">Giant wood spider</name>
    <name type="synonym">Nephila maculata</name>
    <dbReference type="NCBI Taxonomy" id="299642"/>
    <lineage>
        <taxon>Eukaryota</taxon>
        <taxon>Metazoa</taxon>
        <taxon>Ecdysozoa</taxon>
        <taxon>Arthropoda</taxon>
        <taxon>Chelicerata</taxon>
        <taxon>Arachnida</taxon>
        <taxon>Araneae</taxon>
        <taxon>Araneomorphae</taxon>
        <taxon>Entelegynae</taxon>
        <taxon>Araneoidea</taxon>
        <taxon>Nephilidae</taxon>
        <taxon>Nephila</taxon>
    </lineage>
</organism>
<accession>A0A8X6P7M4</accession>
<dbReference type="GO" id="GO:0000725">
    <property type="term" value="P:recombinational repair"/>
    <property type="evidence" value="ECO:0007669"/>
    <property type="project" value="InterPro"/>
</dbReference>
<evidence type="ECO:0000313" key="3">
    <source>
        <dbReference type="EMBL" id="GFT50402.1"/>
    </source>
</evidence>
<feature type="region of interest" description="Disordered" evidence="1">
    <location>
        <begin position="53"/>
        <end position="127"/>
    </location>
</feature>
<protein>
    <recommendedName>
        <fullName evidence="2">Homologous recombination OB-fold protein OB-fold domain-containing protein</fullName>
    </recommendedName>
</protein>
<evidence type="ECO:0000256" key="1">
    <source>
        <dbReference type="SAM" id="MobiDB-lite"/>
    </source>
</evidence>
<dbReference type="EMBL" id="BMAW01016703">
    <property type="protein sequence ID" value="GFT50402.1"/>
    <property type="molecule type" value="Genomic_DNA"/>
</dbReference>
<feature type="compositionally biased region" description="Polar residues" evidence="1">
    <location>
        <begin position="68"/>
        <end position="81"/>
    </location>
</feature>
<dbReference type="InterPro" id="IPR058570">
    <property type="entry name" value="HROB_OB"/>
</dbReference>
<dbReference type="Pfam" id="PF15072">
    <property type="entry name" value="HROB"/>
    <property type="match status" value="1"/>
</dbReference>
<proteinExistence type="predicted"/>
<name>A0A8X6P7M4_NEPPI</name>